<keyword evidence="1 12" id="KW-0639">Primosome</keyword>
<dbReference type="GO" id="GO:0006270">
    <property type="term" value="P:DNA replication initiation"/>
    <property type="evidence" value="ECO:0007669"/>
    <property type="project" value="TreeGrafter"/>
</dbReference>
<feature type="binding site" evidence="12">
    <location>
        <position position="439"/>
    </location>
    <ligand>
        <name>Zn(2+)</name>
        <dbReference type="ChEBI" id="CHEBI:29105"/>
        <label>1</label>
    </ligand>
</feature>
<dbReference type="Pfam" id="PF00270">
    <property type="entry name" value="DEAD"/>
    <property type="match status" value="1"/>
</dbReference>
<evidence type="ECO:0000313" key="16">
    <source>
        <dbReference type="Proteomes" id="UP001157439"/>
    </source>
</evidence>
<dbReference type="GO" id="GO:0006310">
    <property type="term" value="P:DNA recombination"/>
    <property type="evidence" value="ECO:0007669"/>
    <property type="project" value="InterPro"/>
</dbReference>
<protein>
    <recommendedName>
        <fullName evidence="12">Replication restart protein PriA</fullName>
    </recommendedName>
    <alternativeName>
        <fullName evidence="12">ATP-dependent DNA helicase PriA</fullName>
        <ecNumber evidence="12">5.6.2.4</ecNumber>
    </alternativeName>
    <alternativeName>
        <fullName evidence="12">DNA 3'-5' helicase PriA</fullName>
    </alternativeName>
</protein>
<feature type="binding site" evidence="12">
    <location>
        <position position="476"/>
    </location>
    <ligand>
        <name>Zn(2+)</name>
        <dbReference type="ChEBI" id="CHEBI:29105"/>
        <label>1</label>
    </ligand>
</feature>
<dbReference type="InterPro" id="IPR042115">
    <property type="entry name" value="PriA_3primeBD_sf"/>
</dbReference>
<dbReference type="NCBIfam" id="TIGR00595">
    <property type="entry name" value="priA"/>
    <property type="match status" value="1"/>
</dbReference>
<feature type="binding site" evidence="12">
    <location>
        <position position="463"/>
    </location>
    <ligand>
        <name>Zn(2+)</name>
        <dbReference type="ChEBI" id="CHEBI:29105"/>
        <label>2</label>
    </ligand>
</feature>
<dbReference type="InterPro" id="IPR001650">
    <property type="entry name" value="Helicase_C-like"/>
</dbReference>
<evidence type="ECO:0000256" key="1">
    <source>
        <dbReference type="ARBA" id="ARBA00022515"/>
    </source>
</evidence>
<proteinExistence type="inferred from homology"/>
<evidence type="ECO:0000256" key="6">
    <source>
        <dbReference type="ARBA" id="ARBA00022806"/>
    </source>
</evidence>
<sequence>MTQYVEVALAVPLRKTFSYGVPKHQSPAHIGARVLVRFGPQTQVGLVVAHSDTPQVSPDKVRSYIKCLDDQALFPETLLQLCQWAARYYFAPLGQMLTQALPLALRQDVSATLETELQWSLTDAGEGIDLSEFKRAKQQLKVLTALNQSPLPQSQMEQIASKSVLKVLQDKGVIQAQPQPFEPDLSWRQQLQTNEAPLTLNSEQAIAVAAISSQQGFQTSLLEGITGSGKTEVYLHLIDAQLKKGNQVLVLVPEIGLTPQTVSRFQRRFDVPISVLHSSLTPKQRLNAWLRARAGESAIIIGTRSALFTPMKWPGLIILDEEHDQSFKQQEGVRYHARDLAVMRGHLEQVPVLLGTATPSLETLHNALSERYHHYQLKSRAGNAAIASHSLIDLTHQPLEAGISPALFEKIGEQLRAGNQVMLFLNRRGYAPALLCHECGHLHQCQRCDAFYTLHKSNHQIHCHHCDDVQAIPHQCVNCSSTLLFGHGVGTEQLEQVLAERFNDYPIVRIDRDSTRRKGELDKRLKGIKNGDYRILIGTQMLAKGHHFPDVTLVGLVDVDGALFSSDFRAPEKVAQLITQVAGRAGRASKPGHVVLQTHQPQHPVIQQLLREGYGPLSRSLLTERQHAMLPPSTHMLLFQAEAHEGQRAYDFLFEVANLLRGYQALEVLGPLPAAIERKAGKYRYHLICQAANRNHLQAIIEANLDAIEQLELARKCRWNLDRDPQDLS</sequence>
<feature type="binding site" evidence="12">
    <location>
        <position position="436"/>
    </location>
    <ligand>
        <name>Zn(2+)</name>
        <dbReference type="ChEBI" id="CHEBI:29105"/>
        <label>1</label>
    </ligand>
</feature>
<evidence type="ECO:0000313" key="15">
    <source>
        <dbReference type="EMBL" id="GLS82301.1"/>
    </source>
</evidence>
<feature type="binding site" evidence="12">
    <location>
        <position position="448"/>
    </location>
    <ligand>
        <name>Zn(2+)</name>
        <dbReference type="ChEBI" id="CHEBI:29105"/>
        <label>2</label>
    </ligand>
</feature>
<dbReference type="EC" id="5.6.2.4" evidence="12"/>
<evidence type="ECO:0000259" key="14">
    <source>
        <dbReference type="PROSITE" id="PS51194"/>
    </source>
</evidence>
<feature type="binding site" evidence="12">
    <location>
        <position position="479"/>
    </location>
    <ligand>
        <name>Zn(2+)</name>
        <dbReference type="ChEBI" id="CHEBI:29105"/>
        <label>1</label>
    </ligand>
</feature>
<evidence type="ECO:0000256" key="2">
    <source>
        <dbReference type="ARBA" id="ARBA00022705"/>
    </source>
</evidence>
<dbReference type="PROSITE" id="PS51192">
    <property type="entry name" value="HELICASE_ATP_BIND_1"/>
    <property type="match status" value="1"/>
</dbReference>
<dbReference type="Proteomes" id="UP001157439">
    <property type="component" value="Unassembled WGS sequence"/>
</dbReference>
<dbReference type="GO" id="GO:0006302">
    <property type="term" value="P:double-strand break repair"/>
    <property type="evidence" value="ECO:0007669"/>
    <property type="project" value="InterPro"/>
</dbReference>
<dbReference type="Pfam" id="PF18074">
    <property type="entry name" value="PriA_C"/>
    <property type="match status" value="1"/>
</dbReference>
<keyword evidence="3 12" id="KW-0479">Metal-binding</keyword>
<evidence type="ECO:0000256" key="8">
    <source>
        <dbReference type="ARBA" id="ARBA00022840"/>
    </source>
</evidence>
<feature type="binding site" evidence="12">
    <location>
        <position position="445"/>
    </location>
    <ligand>
        <name>Zn(2+)</name>
        <dbReference type="ChEBI" id="CHEBI:29105"/>
        <label>2</label>
    </ligand>
</feature>
<dbReference type="FunFam" id="3.40.50.300:FF:000489">
    <property type="entry name" value="Primosome assembly protein PriA"/>
    <property type="match status" value="1"/>
</dbReference>
<feature type="domain" description="Helicase C-terminal" evidence="14">
    <location>
        <begin position="471"/>
        <end position="625"/>
    </location>
</feature>
<dbReference type="InterPro" id="IPR005259">
    <property type="entry name" value="PriA"/>
</dbReference>
<gene>
    <name evidence="12 15" type="primary">priA</name>
    <name evidence="15" type="ORF">GCM10007894_02780</name>
</gene>
<evidence type="ECO:0000256" key="3">
    <source>
        <dbReference type="ARBA" id="ARBA00022723"/>
    </source>
</evidence>
<feature type="binding site" evidence="12">
    <location>
        <position position="466"/>
    </location>
    <ligand>
        <name>Zn(2+)</name>
        <dbReference type="ChEBI" id="CHEBI:29105"/>
        <label>2</label>
    </ligand>
</feature>
<dbReference type="PROSITE" id="PS51194">
    <property type="entry name" value="HELICASE_CTER"/>
    <property type="match status" value="1"/>
</dbReference>
<dbReference type="InterPro" id="IPR027417">
    <property type="entry name" value="P-loop_NTPase"/>
</dbReference>
<dbReference type="SMART" id="SM00490">
    <property type="entry name" value="HELICc"/>
    <property type="match status" value="1"/>
</dbReference>
<comment type="function">
    <text evidence="12">Initiates the restart of stalled replication forks, which reloads the replicative helicase on sites other than the origin of replication. Recognizes and binds to abandoned replication forks and remodels them to uncover a helicase loading site. Promotes assembly of the primosome at these replication forks.</text>
</comment>
<keyword evidence="16" id="KW-1185">Reference proteome</keyword>
<dbReference type="SUPFAM" id="SSF52540">
    <property type="entry name" value="P-loop containing nucleoside triphosphate hydrolases"/>
    <property type="match status" value="2"/>
</dbReference>
<name>A0AA37TV01_9GAMM</name>
<dbReference type="CDD" id="cd17929">
    <property type="entry name" value="DEXHc_priA"/>
    <property type="match status" value="1"/>
</dbReference>
<keyword evidence="9 12" id="KW-0238">DNA-binding</keyword>
<dbReference type="Gene3D" id="3.40.50.300">
    <property type="entry name" value="P-loop containing nucleotide triphosphate hydrolases"/>
    <property type="match status" value="2"/>
</dbReference>
<dbReference type="GO" id="GO:0005524">
    <property type="term" value="F:ATP binding"/>
    <property type="evidence" value="ECO:0007669"/>
    <property type="project" value="UniProtKB-UniRule"/>
</dbReference>
<evidence type="ECO:0000256" key="7">
    <source>
        <dbReference type="ARBA" id="ARBA00022833"/>
    </source>
</evidence>
<dbReference type="Pfam" id="PF00271">
    <property type="entry name" value="Helicase_C"/>
    <property type="match status" value="1"/>
</dbReference>
<dbReference type="HAMAP" id="MF_00983">
    <property type="entry name" value="PriA"/>
    <property type="match status" value="1"/>
</dbReference>
<dbReference type="EMBL" id="BSPO01000001">
    <property type="protein sequence ID" value="GLS82301.1"/>
    <property type="molecule type" value="Genomic_DNA"/>
</dbReference>
<dbReference type="SMART" id="SM00487">
    <property type="entry name" value="DEXDc"/>
    <property type="match status" value="1"/>
</dbReference>
<feature type="domain" description="Helicase ATP-binding" evidence="13">
    <location>
        <begin position="211"/>
        <end position="377"/>
    </location>
</feature>
<comment type="subunit">
    <text evidence="12">Component of the replication restart primosome.</text>
</comment>
<evidence type="ECO:0000256" key="12">
    <source>
        <dbReference type="HAMAP-Rule" id="MF_00983"/>
    </source>
</evidence>
<keyword evidence="6 12" id="KW-0347">Helicase</keyword>
<keyword evidence="5 12" id="KW-0378">Hydrolase</keyword>
<dbReference type="GO" id="GO:0003677">
    <property type="term" value="F:DNA binding"/>
    <property type="evidence" value="ECO:0007669"/>
    <property type="project" value="UniProtKB-UniRule"/>
</dbReference>
<dbReference type="InterPro" id="IPR041222">
    <property type="entry name" value="PriA_3primeBD"/>
</dbReference>
<comment type="cofactor">
    <cofactor evidence="12">
        <name>Zn(2+)</name>
        <dbReference type="ChEBI" id="CHEBI:29105"/>
    </cofactor>
    <text evidence="12">Binds 2 zinc ions per subunit.</text>
</comment>
<dbReference type="InterPro" id="IPR040498">
    <property type="entry name" value="PriA_CRR"/>
</dbReference>
<dbReference type="Pfam" id="PF17764">
    <property type="entry name" value="PriA_3primeBD"/>
    <property type="match status" value="1"/>
</dbReference>
<dbReference type="Gene3D" id="3.40.1440.60">
    <property type="entry name" value="PriA, 3(prime) DNA-binding domain"/>
    <property type="match status" value="1"/>
</dbReference>
<keyword evidence="4 12" id="KW-0547">Nucleotide-binding</keyword>
<accession>A0AA37TV01</accession>
<dbReference type="AlphaFoldDB" id="A0AA37TV01"/>
<evidence type="ECO:0000256" key="10">
    <source>
        <dbReference type="ARBA" id="ARBA00023235"/>
    </source>
</evidence>
<evidence type="ECO:0000256" key="4">
    <source>
        <dbReference type="ARBA" id="ARBA00022741"/>
    </source>
</evidence>
<dbReference type="PANTHER" id="PTHR30580">
    <property type="entry name" value="PRIMOSOMAL PROTEIN N"/>
    <property type="match status" value="1"/>
</dbReference>
<reference evidence="15 16" key="1">
    <citation type="journal article" date="2014" name="Int. J. Syst. Evol. Microbiol.">
        <title>Complete genome sequence of Corynebacterium casei LMG S-19264T (=DSM 44701T), isolated from a smear-ripened cheese.</title>
        <authorList>
            <consortium name="US DOE Joint Genome Institute (JGI-PGF)"/>
            <person name="Walter F."/>
            <person name="Albersmeier A."/>
            <person name="Kalinowski J."/>
            <person name="Ruckert C."/>
        </authorList>
    </citation>
    <scope>NUCLEOTIDE SEQUENCE [LARGE SCALE GENOMIC DNA]</scope>
    <source>
        <strain evidence="15 16">NBRC 112785</strain>
    </source>
</reference>
<dbReference type="CDD" id="cd18804">
    <property type="entry name" value="SF2_C_priA"/>
    <property type="match status" value="1"/>
</dbReference>
<evidence type="ECO:0000259" key="13">
    <source>
        <dbReference type="PROSITE" id="PS51192"/>
    </source>
</evidence>
<dbReference type="RefSeq" id="WP_095497853.1">
    <property type="nucleotide sequence ID" value="NZ_BSPO01000001.1"/>
</dbReference>
<dbReference type="GO" id="GO:0006269">
    <property type="term" value="P:DNA replication, synthesis of primer"/>
    <property type="evidence" value="ECO:0007669"/>
    <property type="project" value="UniProtKB-KW"/>
</dbReference>
<evidence type="ECO:0000256" key="9">
    <source>
        <dbReference type="ARBA" id="ARBA00023125"/>
    </source>
</evidence>
<comment type="similarity">
    <text evidence="12">Belongs to the helicase family. PriA subfamily.</text>
</comment>
<dbReference type="PANTHER" id="PTHR30580:SF0">
    <property type="entry name" value="PRIMOSOMAL PROTEIN N"/>
    <property type="match status" value="1"/>
</dbReference>
<dbReference type="GO" id="GO:0008270">
    <property type="term" value="F:zinc ion binding"/>
    <property type="evidence" value="ECO:0007669"/>
    <property type="project" value="UniProtKB-UniRule"/>
</dbReference>
<organism evidence="15 16">
    <name type="scientific">Paraferrimonas haliotis</name>
    <dbReference type="NCBI Taxonomy" id="2013866"/>
    <lineage>
        <taxon>Bacteria</taxon>
        <taxon>Pseudomonadati</taxon>
        <taxon>Pseudomonadota</taxon>
        <taxon>Gammaproteobacteria</taxon>
        <taxon>Alteromonadales</taxon>
        <taxon>Ferrimonadaceae</taxon>
        <taxon>Paraferrimonas</taxon>
    </lineage>
</organism>
<dbReference type="Pfam" id="PF18319">
    <property type="entry name" value="Zn_ribbon_PriA"/>
    <property type="match status" value="1"/>
</dbReference>
<evidence type="ECO:0000256" key="11">
    <source>
        <dbReference type="ARBA" id="ARBA00048988"/>
    </source>
</evidence>
<dbReference type="NCBIfam" id="NF004067">
    <property type="entry name" value="PRK05580.1-4"/>
    <property type="match status" value="1"/>
</dbReference>
<dbReference type="GO" id="GO:1990077">
    <property type="term" value="C:primosome complex"/>
    <property type="evidence" value="ECO:0007669"/>
    <property type="project" value="UniProtKB-UniRule"/>
</dbReference>
<evidence type="ECO:0000256" key="5">
    <source>
        <dbReference type="ARBA" id="ARBA00022801"/>
    </source>
</evidence>
<keyword evidence="2 12" id="KW-0235">DNA replication</keyword>
<dbReference type="GO" id="GO:0043138">
    <property type="term" value="F:3'-5' DNA helicase activity"/>
    <property type="evidence" value="ECO:0007669"/>
    <property type="project" value="UniProtKB-EC"/>
</dbReference>
<dbReference type="FunFam" id="3.40.1440.60:FF:000001">
    <property type="entry name" value="Primosomal protein N"/>
    <property type="match status" value="1"/>
</dbReference>
<keyword evidence="7 12" id="KW-0862">Zinc</keyword>
<dbReference type="GO" id="GO:0016787">
    <property type="term" value="F:hydrolase activity"/>
    <property type="evidence" value="ECO:0007669"/>
    <property type="project" value="UniProtKB-KW"/>
</dbReference>
<dbReference type="InterPro" id="IPR014001">
    <property type="entry name" value="Helicase_ATP-bd"/>
</dbReference>
<dbReference type="NCBIfam" id="NF004065">
    <property type="entry name" value="PRK05580.1-1"/>
    <property type="match status" value="1"/>
</dbReference>
<keyword evidence="10 12" id="KW-0413">Isomerase</keyword>
<dbReference type="InterPro" id="IPR041236">
    <property type="entry name" value="PriA_C"/>
</dbReference>
<dbReference type="InterPro" id="IPR011545">
    <property type="entry name" value="DEAD/DEAH_box_helicase_dom"/>
</dbReference>
<comment type="catalytic activity">
    <reaction evidence="11 12">
        <text>ATP + H2O = ADP + phosphate + H(+)</text>
        <dbReference type="Rhea" id="RHEA:13065"/>
        <dbReference type="ChEBI" id="CHEBI:15377"/>
        <dbReference type="ChEBI" id="CHEBI:15378"/>
        <dbReference type="ChEBI" id="CHEBI:30616"/>
        <dbReference type="ChEBI" id="CHEBI:43474"/>
        <dbReference type="ChEBI" id="CHEBI:456216"/>
        <dbReference type="EC" id="5.6.2.4"/>
    </reaction>
</comment>
<comment type="caution">
    <text evidence="15">The sequence shown here is derived from an EMBL/GenBank/DDBJ whole genome shotgun (WGS) entry which is preliminary data.</text>
</comment>
<keyword evidence="8 12" id="KW-0067">ATP-binding</keyword>
<comment type="catalytic activity">
    <reaction evidence="12">
        <text>Couples ATP hydrolysis with the unwinding of duplex DNA by translocating in the 3'-5' direction.</text>
        <dbReference type="EC" id="5.6.2.4"/>
    </reaction>
</comment>